<feature type="transmembrane region" description="Helical" evidence="1">
    <location>
        <begin position="39"/>
        <end position="60"/>
    </location>
</feature>
<protein>
    <submittedName>
        <fullName evidence="2">Uncharacterized protein</fullName>
    </submittedName>
</protein>
<keyword evidence="3" id="KW-1185">Reference proteome</keyword>
<name>A0A1H3KPR9_9FIRM</name>
<keyword evidence="1" id="KW-0472">Membrane</keyword>
<proteinExistence type="predicted"/>
<accession>A0A1H3KPR9</accession>
<keyword evidence="1" id="KW-1133">Transmembrane helix</keyword>
<dbReference type="EMBL" id="FNPG01000021">
    <property type="protein sequence ID" value="SDY53654.1"/>
    <property type="molecule type" value="Genomic_DNA"/>
</dbReference>
<dbReference type="RefSeq" id="WP_074718175.1">
    <property type="nucleotide sequence ID" value="NZ_FNPG01000021.1"/>
</dbReference>
<keyword evidence="1" id="KW-0812">Transmembrane</keyword>
<feature type="transmembrane region" description="Helical" evidence="1">
    <location>
        <begin position="12"/>
        <end position="33"/>
    </location>
</feature>
<dbReference type="AlphaFoldDB" id="A0A1H3KPR9"/>
<evidence type="ECO:0000313" key="3">
    <source>
        <dbReference type="Proteomes" id="UP000183918"/>
    </source>
</evidence>
<evidence type="ECO:0000313" key="2">
    <source>
        <dbReference type="EMBL" id="SDY53654.1"/>
    </source>
</evidence>
<sequence length="171" mass="20091">MKNIYSKNANQKTLYVLYSYVVLFMLLLIVFNFCNSPELVNLVFAVSTIVAIDVCVVFKLSKSFSNRLSSATRLFKRVNYAFFKKDLDVLFSFLCKNKRNGVYLDLSLKKNTRSSKTNDINYSLNKWPNLYLRHFNFSFLSAEVIQKSLSCYTWARYYAKTYKLPRPLLQI</sequence>
<reference evidence="2 3" key="1">
    <citation type="submission" date="2016-10" db="EMBL/GenBank/DDBJ databases">
        <authorList>
            <person name="de Groot N.N."/>
        </authorList>
    </citation>
    <scope>NUCLEOTIDE SEQUENCE [LARGE SCALE GENOMIC DNA]</scope>
    <source>
        <strain evidence="2 3">DSM 14045</strain>
    </source>
</reference>
<dbReference type="Proteomes" id="UP000183918">
    <property type="component" value="Unassembled WGS sequence"/>
</dbReference>
<gene>
    <name evidence="2" type="ORF">SAMN02910414_01773</name>
</gene>
<evidence type="ECO:0000256" key="1">
    <source>
        <dbReference type="SAM" id="Phobius"/>
    </source>
</evidence>
<organism evidence="2 3">
    <name type="scientific">Lachnobacterium bovis DSM 14045</name>
    <dbReference type="NCBI Taxonomy" id="1122142"/>
    <lineage>
        <taxon>Bacteria</taxon>
        <taxon>Bacillati</taxon>
        <taxon>Bacillota</taxon>
        <taxon>Clostridia</taxon>
        <taxon>Lachnospirales</taxon>
        <taxon>Lachnospiraceae</taxon>
        <taxon>Lachnobacterium</taxon>
    </lineage>
</organism>